<evidence type="ECO:0000256" key="4">
    <source>
        <dbReference type="ARBA" id="ARBA00022827"/>
    </source>
</evidence>
<gene>
    <name evidence="7" type="primary">norW_1</name>
    <name evidence="7" type="ORF">NCTC9645_00897</name>
</gene>
<name>A0A2X3CID0_KLEPN</name>
<dbReference type="PRINTS" id="PR00368">
    <property type="entry name" value="FADPNR"/>
</dbReference>
<proteinExistence type="inferred from homology"/>
<organism evidence="7 8">
    <name type="scientific">Klebsiella pneumoniae</name>
    <dbReference type="NCBI Taxonomy" id="573"/>
    <lineage>
        <taxon>Bacteria</taxon>
        <taxon>Pseudomonadati</taxon>
        <taxon>Pseudomonadota</taxon>
        <taxon>Gammaproteobacteria</taxon>
        <taxon>Enterobacterales</taxon>
        <taxon>Enterobacteriaceae</taxon>
        <taxon>Klebsiella/Raoultella group</taxon>
        <taxon>Klebsiella</taxon>
        <taxon>Klebsiella pneumoniae complex</taxon>
    </lineage>
</organism>
<comment type="cofactor">
    <cofactor evidence="1">
        <name>FAD</name>
        <dbReference type="ChEBI" id="CHEBI:57692"/>
    </cofactor>
</comment>
<dbReference type="InterPro" id="IPR050260">
    <property type="entry name" value="FAD-bd_OxRdtase"/>
</dbReference>
<evidence type="ECO:0000313" key="8">
    <source>
        <dbReference type="Proteomes" id="UP000250675"/>
    </source>
</evidence>
<dbReference type="SUPFAM" id="SSF51905">
    <property type="entry name" value="FAD/NAD(P)-binding domain"/>
    <property type="match status" value="2"/>
</dbReference>
<evidence type="ECO:0000256" key="3">
    <source>
        <dbReference type="ARBA" id="ARBA00022630"/>
    </source>
</evidence>
<protein>
    <submittedName>
        <fullName evidence="7">Nitrite reductase large subunit</fullName>
        <ecNumber evidence="7">1.18.1.-</ecNumber>
    </submittedName>
</protein>
<dbReference type="Proteomes" id="UP000250675">
    <property type="component" value="Unassembled WGS sequence"/>
</dbReference>
<comment type="similarity">
    <text evidence="2">Belongs to the FAD-dependent oxidoreductase family.</text>
</comment>
<dbReference type="PANTHER" id="PTHR43429:SF3">
    <property type="entry name" value="NITRITE REDUCTASE [NAD(P)H]"/>
    <property type="match status" value="1"/>
</dbReference>
<dbReference type="PANTHER" id="PTHR43429">
    <property type="entry name" value="PYRIDINE NUCLEOTIDE-DISULFIDE OXIDOREDUCTASE DOMAIN-CONTAINING"/>
    <property type="match status" value="1"/>
</dbReference>
<keyword evidence="3" id="KW-0285">Flavoprotein</keyword>
<evidence type="ECO:0000259" key="5">
    <source>
        <dbReference type="Pfam" id="PF07992"/>
    </source>
</evidence>
<dbReference type="Pfam" id="PF18267">
    <property type="entry name" value="Rubredoxin_C"/>
    <property type="match status" value="1"/>
</dbReference>
<feature type="domain" description="FAD/NAD(P)-binding" evidence="5">
    <location>
        <begin position="4"/>
        <end position="275"/>
    </location>
</feature>
<feature type="domain" description="NADH-rubredoxin oxidoreductase C-terminal" evidence="6">
    <location>
        <begin position="309"/>
        <end position="374"/>
    </location>
</feature>
<dbReference type="AlphaFoldDB" id="A0A2X3CID0"/>
<reference evidence="7 8" key="1">
    <citation type="submission" date="2018-06" db="EMBL/GenBank/DDBJ databases">
        <authorList>
            <consortium name="Pathogen Informatics"/>
            <person name="Doyle S."/>
        </authorList>
    </citation>
    <scope>NUCLEOTIDE SEQUENCE [LARGE SCALE GENOMIC DNA]</scope>
    <source>
        <strain evidence="7 8">NCTC9645</strain>
    </source>
</reference>
<sequence>MTRRLVVIGNGMAATRLVQRLVERDPARFAITVVGDEPHPAYNRIQLSPLLAGEKTAAQIPLLPAEWYTRHGVCLRSGEAVDEVDIQQRRLRIAETWLPWDELVFATGSRPFIPPLPGIDRPQVMPFRTLADVERILAIPGPAVVIGGGVLGVEAAAALRRHGGVVTLLHRGSGLMAPLTDAFAADELRQQLEARGIRCVLECRIAAIDADGVRLADGRVFRAARVVLATGVQPDSRLAAQSGVLFQRGIVVDRQMASSLPGISAIGECCEIDGQTWGLVAPCLRQAEVLADRLCGAPGEGFVWQDAGTRLKVTGIELFCAGEQQAGEQDDIYTSWDPIDRHYRRLLLRDGRLRGVLLMGDCTAAAALTARLESDEPATVDWLFDPSSTQPQAAGIMTMTKPVLVLVGHGMVGHHFLEQCVSRNLHQQYRIVVFGEERYPATTGYISPSILPDAAPSRCSWRPGTSLLNMVLNSASARRWRPSTAKHGWYGTPRGMKSTGINWCWRPARIPLFRQSPVTISRGALSTALLTISTVSPPMPPRRRAGWLSAAGCSGWRRPTP</sequence>
<dbReference type="GO" id="GO:0016491">
    <property type="term" value="F:oxidoreductase activity"/>
    <property type="evidence" value="ECO:0007669"/>
    <property type="project" value="UniProtKB-KW"/>
</dbReference>
<dbReference type="InterPro" id="IPR041575">
    <property type="entry name" value="Rubredoxin_C"/>
</dbReference>
<evidence type="ECO:0000259" key="6">
    <source>
        <dbReference type="Pfam" id="PF18267"/>
    </source>
</evidence>
<accession>A0A2X3CID0</accession>
<dbReference type="Gene3D" id="3.30.390.30">
    <property type="match status" value="1"/>
</dbReference>
<dbReference type="InterPro" id="IPR016156">
    <property type="entry name" value="FAD/NAD-linked_Rdtase_dimer_sf"/>
</dbReference>
<dbReference type="EC" id="1.18.1.-" evidence="7"/>
<dbReference type="InterPro" id="IPR023753">
    <property type="entry name" value="FAD/NAD-binding_dom"/>
</dbReference>
<dbReference type="EMBL" id="UASO01000003">
    <property type="protein sequence ID" value="SQC12461.1"/>
    <property type="molecule type" value="Genomic_DNA"/>
</dbReference>
<evidence type="ECO:0000313" key="7">
    <source>
        <dbReference type="EMBL" id="SQC12461.1"/>
    </source>
</evidence>
<dbReference type="Pfam" id="PF07992">
    <property type="entry name" value="Pyr_redox_2"/>
    <property type="match status" value="1"/>
</dbReference>
<evidence type="ECO:0000256" key="1">
    <source>
        <dbReference type="ARBA" id="ARBA00001974"/>
    </source>
</evidence>
<dbReference type="Gene3D" id="3.50.50.60">
    <property type="entry name" value="FAD/NAD(P)-binding domain"/>
    <property type="match status" value="2"/>
</dbReference>
<evidence type="ECO:0000256" key="2">
    <source>
        <dbReference type="ARBA" id="ARBA00006442"/>
    </source>
</evidence>
<keyword evidence="4" id="KW-0274">FAD</keyword>
<dbReference type="InterPro" id="IPR036188">
    <property type="entry name" value="FAD/NAD-bd_sf"/>
</dbReference>
<keyword evidence="7" id="KW-0560">Oxidoreductase</keyword>